<name>A0A2P6RNP7_ROSCH</name>
<dbReference type="Proteomes" id="UP000238479">
    <property type="component" value="Chromosome 2"/>
</dbReference>
<dbReference type="EMBL" id="PDCK01000040">
    <property type="protein sequence ID" value="PRQ48047.1"/>
    <property type="molecule type" value="Genomic_DNA"/>
</dbReference>
<dbReference type="Gramene" id="PRQ48047">
    <property type="protein sequence ID" value="PRQ48047"/>
    <property type="gene ID" value="RchiOBHm_Chr2g0106381"/>
</dbReference>
<dbReference type="STRING" id="74649.A0A2P6RNP7"/>
<dbReference type="AlphaFoldDB" id="A0A2P6RNP7"/>
<gene>
    <name evidence="1" type="ORF">RchiOBHm_Chr2g0106381</name>
</gene>
<dbReference type="SUPFAM" id="SSF52058">
    <property type="entry name" value="L domain-like"/>
    <property type="match status" value="1"/>
</dbReference>
<evidence type="ECO:0000313" key="1">
    <source>
        <dbReference type="EMBL" id="PRQ48047.1"/>
    </source>
</evidence>
<organism evidence="1 2">
    <name type="scientific">Rosa chinensis</name>
    <name type="common">China rose</name>
    <dbReference type="NCBI Taxonomy" id="74649"/>
    <lineage>
        <taxon>Eukaryota</taxon>
        <taxon>Viridiplantae</taxon>
        <taxon>Streptophyta</taxon>
        <taxon>Embryophyta</taxon>
        <taxon>Tracheophyta</taxon>
        <taxon>Spermatophyta</taxon>
        <taxon>Magnoliopsida</taxon>
        <taxon>eudicotyledons</taxon>
        <taxon>Gunneridae</taxon>
        <taxon>Pentapetalae</taxon>
        <taxon>rosids</taxon>
        <taxon>fabids</taxon>
        <taxon>Rosales</taxon>
        <taxon>Rosaceae</taxon>
        <taxon>Rosoideae</taxon>
        <taxon>Rosoideae incertae sedis</taxon>
        <taxon>Rosa</taxon>
    </lineage>
</organism>
<accession>A0A2P6RNP7</accession>
<protein>
    <submittedName>
        <fullName evidence="1">Putative leucine-rich repeat domain, L domain-containing protein</fullName>
    </submittedName>
</protein>
<sequence>MWGPLSVKINSGSVPDLKDLALLEEINFGNNHIGPAFPLLGNNLVSLILSNNSMRFEIPKMMRLPTLGLPPYHVFTLEEIEDATNNFDDSNLLGERS</sequence>
<reference evidence="1 2" key="1">
    <citation type="journal article" date="2018" name="Nat. Genet.">
        <title>The Rosa genome provides new insights in the design of modern roses.</title>
        <authorList>
            <person name="Bendahmane M."/>
        </authorList>
    </citation>
    <scope>NUCLEOTIDE SEQUENCE [LARGE SCALE GENOMIC DNA]</scope>
    <source>
        <strain evidence="2">cv. Old Blush</strain>
    </source>
</reference>
<proteinExistence type="predicted"/>
<comment type="caution">
    <text evidence="1">The sequence shown here is derived from an EMBL/GenBank/DDBJ whole genome shotgun (WGS) entry which is preliminary data.</text>
</comment>
<keyword evidence="2" id="KW-1185">Reference proteome</keyword>
<evidence type="ECO:0000313" key="2">
    <source>
        <dbReference type="Proteomes" id="UP000238479"/>
    </source>
</evidence>